<evidence type="ECO:0000256" key="7">
    <source>
        <dbReference type="ARBA" id="ARBA00075884"/>
    </source>
</evidence>
<dbReference type="PANTHER" id="PTHR13070:SF0">
    <property type="entry name" value="TRNA-SPLICING ENDONUCLEASE SUBUNIT SEN34"/>
    <property type="match status" value="1"/>
</dbReference>
<evidence type="ECO:0000256" key="6">
    <source>
        <dbReference type="ARBA" id="ARBA00059865"/>
    </source>
</evidence>
<feature type="domain" description="tRNA intron endonuclease catalytic" evidence="10">
    <location>
        <begin position="294"/>
        <end position="366"/>
    </location>
</feature>
<dbReference type="Proteomes" id="UP000042958">
    <property type="component" value="Unassembled WGS sequence"/>
</dbReference>
<gene>
    <name evidence="12" type="ORF">PMG11_07136</name>
</gene>
<keyword evidence="3" id="KW-0819">tRNA processing</keyword>
<feature type="compositionally biased region" description="Low complexity" evidence="9">
    <location>
        <begin position="247"/>
        <end position="257"/>
    </location>
</feature>
<evidence type="ECO:0000256" key="8">
    <source>
        <dbReference type="ARBA" id="ARBA00076724"/>
    </source>
</evidence>
<feature type="domain" description="TSEN34 N-terminal" evidence="11">
    <location>
        <begin position="81"/>
        <end position="150"/>
    </location>
</feature>
<comment type="function">
    <text evidence="6">Constitutes one of the two catalytic subunit of the tRNA-splicing endonuclease complex, a complex responsible for identification and cleavage of the splice sites in pre-tRNA. It cleaves pre-tRNA at the 5'- and 3'-splice sites to release the intron. The products are an intron and two tRNA half-molecules bearing 2',3'-cyclic phosphate and 5'-OH termini. There are no conserved sequences at the splice sites, but the intron is invariably located at the same site in the gene, placing the splice sites an invariant distance from the constant structural features of the tRNA body. It probably carries the active site for 3'-splice site cleavage.</text>
</comment>
<keyword evidence="13" id="KW-1185">Reference proteome</keyword>
<dbReference type="Gene3D" id="3.40.1350.10">
    <property type="match status" value="1"/>
</dbReference>
<dbReference type="PANTHER" id="PTHR13070">
    <property type="entry name" value="TRNA-SPLICING ENDONUCLEASE SUBUNIT SEN34-RELATED"/>
    <property type="match status" value="1"/>
</dbReference>
<proteinExistence type="inferred from homology"/>
<dbReference type="GO" id="GO:0003676">
    <property type="term" value="F:nucleic acid binding"/>
    <property type="evidence" value="ECO:0007669"/>
    <property type="project" value="InterPro"/>
</dbReference>
<evidence type="ECO:0000256" key="2">
    <source>
        <dbReference type="ARBA" id="ARBA00012573"/>
    </source>
</evidence>
<comment type="catalytic activity">
    <reaction evidence="5">
        <text>pretRNA = a 3'-half-tRNA molecule with a 5'-OH end + a 5'-half-tRNA molecule with a 2',3'-cyclic phosphate end + an intron with a 2',3'-cyclic phosphate and a 5'-hydroxyl terminus.</text>
        <dbReference type="EC" id="4.6.1.16"/>
    </reaction>
</comment>
<keyword evidence="4" id="KW-0456">Lyase</keyword>
<dbReference type="InterPro" id="IPR036167">
    <property type="entry name" value="tRNA_intron_Endo_cat-like_sf"/>
</dbReference>
<dbReference type="CDD" id="cd22363">
    <property type="entry name" value="tRNA-intron_lyase_C"/>
    <property type="match status" value="1"/>
</dbReference>
<dbReference type="STRING" id="104259.A0A0F7TTV7"/>
<comment type="similarity">
    <text evidence="1">Belongs to the tRNA-intron endonuclease family.</text>
</comment>
<evidence type="ECO:0000256" key="9">
    <source>
        <dbReference type="SAM" id="MobiDB-lite"/>
    </source>
</evidence>
<dbReference type="Pfam" id="PF26577">
    <property type="entry name" value="TSEN34_N"/>
    <property type="match status" value="1"/>
</dbReference>
<dbReference type="GO" id="GO:0005634">
    <property type="term" value="C:nucleus"/>
    <property type="evidence" value="ECO:0007669"/>
    <property type="project" value="UniProtKB-ARBA"/>
</dbReference>
<dbReference type="InterPro" id="IPR006676">
    <property type="entry name" value="tRNA_splic"/>
</dbReference>
<evidence type="ECO:0000256" key="1">
    <source>
        <dbReference type="ARBA" id="ARBA00008078"/>
    </source>
</evidence>
<dbReference type="OrthoDB" id="48041at2759"/>
<dbReference type="InterPro" id="IPR006677">
    <property type="entry name" value="tRNA_intron_Endonuc_cat-like"/>
</dbReference>
<dbReference type="InterPro" id="IPR059049">
    <property type="entry name" value="TSEN34_N"/>
</dbReference>
<evidence type="ECO:0000259" key="11">
    <source>
        <dbReference type="Pfam" id="PF26577"/>
    </source>
</evidence>
<dbReference type="Pfam" id="PF01974">
    <property type="entry name" value="tRNA_int_endo"/>
    <property type="match status" value="1"/>
</dbReference>
<dbReference type="InterPro" id="IPR011856">
    <property type="entry name" value="tRNA_endonuc-like_dom_sf"/>
</dbReference>
<dbReference type="NCBIfam" id="TIGR00324">
    <property type="entry name" value="endA"/>
    <property type="match status" value="1"/>
</dbReference>
<evidence type="ECO:0000259" key="10">
    <source>
        <dbReference type="Pfam" id="PF01974"/>
    </source>
</evidence>
<dbReference type="SUPFAM" id="SSF53032">
    <property type="entry name" value="tRNA-intron endonuclease catalytic domain-like"/>
    <property type="match status" value="1"/>
</dbReference>
<feature type="region of interest" description="Disordered" evidence="9">
    <location>
        <begin position="222"/>
        <end position="285"/>
    </location>
</feature>
<sequence>MDVWPRLPATEERQDQRFPKGISAAELFIKLASRFLFLPSLASSHFSSLWLCWSNHGLAFLNASHESNESLTMESTPTLPIPISYVSGRYLLFSIDAVTYLRREHNICGVLIGTLPQIPQQNVFLGLPLELMPEEARVLVDQGVACIVDEAKAHDGMRSLLEEDRRQYLRDLESQGQLAMRILADRKDQLREQSLKEIDEKKAKGLAAKAAKAAKAAADAQSAASLVPASNEKDESNSVFAAEDETSSLSRTTGTSTPAPQQAMGVTPTTSYPPLPHPVSSSGQYLSKPEVPLSYPLFAHLHSRGYFLSPGLRFGCQYVAYPGDPLRFHSHFVVVSAEWDQEMDLMDIVNGGRLGTGVKKGFLLGGPQMGRDEVKSDADRIDTVRTFSIEWAGM</sequence>
<evidence type="ECO:0000313" key="13">
    <source>
        <dbReference type="Proteomes" id="UP000042958"/>
    </source>
</evidence>
<dbReference type="GO" id="GO:0000213">
    <property type="term" value="F:tRNA-intron lyase activity"/>
    <property type="evidence" value="ECO:0007669"/>
    <property type="project" value="UniProtKB-EC"/>
</dbReference>
<dbReference type="FunFam" id="3.40.1350.10:FF:000008">
    <property type="entry name" value="tRNA-splicing endonuclease subunit Sen34"/>
    <property type="match status" value="1"/>
</dbReference>
<protein>
    <recommendedName>
        <fullName evidence="2">tRNA-intron lyase</fullName>
        <ecNumber evidence="2">4.6.1.16</ecNumber>
    </recommendedName>
    <alternativeName>
        <fullName evidence="7 8">tRNA-intron endonuclease SEN34</fullName>
    </alternativeName>
</protein>
<dbReference type="AlphaFoldDB" id="A0A0F7TTV7"/>
<evidence type="ECO:0000256" key="4">
    <source>
        <dbReference type="ARBA" id="ARBA00023239"/>
    </source>
</evidence>
<evidence type="ECO:0000256" key="5">
    <source>
        <dbReference type="ARBA" id="ARBA00034031"/>
    </source>
</evidence>
<accession>A0A0F7TTV7</accession>
<evidence type="ECO:0000313" key="12">
    <source>
        <dbReference type="EMBL" id="CEJ58482.1"/>
    </source>
</evidence>
<dbReference type="EMBL" id="CDHK01000006">
    <property type="protein sequence ID" value="CEJ58482.1"/>
    <property type="molecule type" value="Genomic_DNA"/>
</dbReference>
<dbReference type="EC" id="4.6.1.16" evidence="2"/>
<evidence type="ECO:0000256" key="3">
    <source>
        <dbReference type="ARBA" id="ARBA00022694"/>
    </source>
</evidence>
<reference evidence="13" key="1">
    <citation type="journal article" date="2015" name="Genome Announc.">
        <title>Draft genome sequence of the fungus Penicillium brasilianum MG11.</title>
        <authorList>
            <person name="Horn F."/>
            <person name="Linde J."/>
            <person name="Mattern D.J."/>
            <person name="Walther G."/>
            <person name="Guthke R."/>
            <person name="Brakhage A.A."/>
            <person name="Valiante V."/>
        </authorList>
    </citation>
    <scope>NUCLEOTIDE SEQUENCE [LARGE SCALE GENOMIC DNA]</scope>
    <source>
        <strain evidence="13">MG11</strain>
    </source>
</reference>
<dbReference type="GO" id="GO:0000379">
    <property type="term" value="P:tRNA-type intron splice site recognition and cleavage"/>
    <property type="evidence" value="ECO:0007669"/>
    <property type="project" value="TreeGrafter"/>
</dbReference>
<name>A0A0F7TTV7_PENBI</name>
<organism evidence="12 13">
    <name type="scientific">Penicillium brasilianum</name>
    <dbReference type="NCBI Taxonomy" id="104259"/>
    <lineage>
        <taxon>Eukaryota</taxon>
        <taxon>Fungi</taxon>
        <taxon>Dikarya</taxon>
        <taxon>Ascomycota</taxon>
        <taxon>Pezizomycotina</taxon>
        <taxon>Eurotiomycetes</taxon>
        <taxon>Eurotiomycetidae</taxon>
        <taxon>Eurotiales</taxon>
        <taxon>Aspergillaceae</taxon>
        <taxon>Penicillium</taxon>
    </lineage>
</organism>